<dbReference type="Proteomes" id="UP000242814">
    <property type="component" value="Unassembled WGS sequence"/>
</dbReference>
<dbReference type="EMBL" id="LZYO01000588">
    <property type="protein sequence ID" value="ODH13087.1"/>
    <property type="molecule type" value="Genomic_DNA"/>
</dbReference>
<sequence length="67" mass="7450">MGYGARPSTLRGGLGRGRDAPRKIDCRKAEATPMSGSRMSHPHPQYLQRNNAREARSAPFALMRLKL</sequence>
<comment type="caution">
    <text evidence="2">The sequence shown here is derived from an EMBL/GenBank/DDBJ whole genome shotgun (WGS) entry which is preliminary data.</text>
</comment>
<evidence type="ECO:0000313" key="3">
    <source>
        <dbReference type="Proteomes" id="UP000242814"/>
    </source>
</evidence>
<reference evidence="2 3" key="1">
    <citation type="submission" date="2016-06" db="EMBL/GenBank/DDBJ databases">
        <authorList>
            <person name="Kjaerup R.B."/>
            <person name="Dalgaard T.S."/>
            <person name="Juul-Madsen H.R."/>
        </authorList>
    </citation>
    <scope>NUCLEOTIDE SEQUENCE [LARGE SCALE GENOMIC DNA]</scope>
    <source>
        <strain evidence="2 3">Pb300</strain>
    </source>
</reference>
<gene>
    <name evidence="2" type="ORF">ACO22_07617</name>
</gene>
<feature type="compositionally biased region" description="Basic and acidic residues" evidence="1">
    <location>
        <begin position="16"/>
        <end position="30"/>
    </location>
</feature>
<evidence type="ECO:0000256" key="1">
    <source>
        <dbReference type="SAM" id="MobiDB-lite"/>
    </source>
</evidence>
<evidence type="ECO:0000313" key="2">
    <source>
        <dbReference type="EMBL" id="ODH13087.1"/>
    </source>
</evidence>
<proteinExistence type="predicted"/>
<organism evidence="2 3">
    <name type="scientific">Paracoccidioides brasiliensis</name>
    <dbReference type="NCBI Taxonomy" id="121759"/>
    <lineage>
        <taxon>Eukaryota</taxon>
        <taxon>Fungi</taxon>
        <taxon>Dikarya</taxon>
        <taxon>Ascomycota</taxon>
        <taxon>Pezizomycotina</taxon>
        <taxon>Eurotiomycetes</taxon>
        <taxon>Eurotiomycetidae</taxon>
        <taxon>Onygenales</taxon>
        <taxon>Ajellomycetaceae</taxon>
        <taxon>Paracoccidioides</taxon>
    </lineage>
</organism>
<feature type="region of interest" description="Disordered" evidence="1">
    <location>
        <begin position="1"/>
        <end position="55"/>
    </location>
</feature>
<protein>
    <submittedName>
        <fullName evidence="2">Uncharacterized protein</fullName>
    </submittedName>
</protein>
<name>A0A1D2J4K5_PARBR</name>
<dbReference type="AlphaFoldDB" id="A0A1D2J4K5"/>
<accession>A0A1D2J4K5</accession>